<accession>C1MQY8</accession>
<evidence type="ECO:0000256" key="5">
    <source>
        <dbReference type="ARBA" id="ARBA00022737"/>
    </source>
</evidence>
<dbReference type="STRING" id="564608.C1MQY8"/>
<dbReference type="SUPFAM" id="SSF52540">
    <property type="entry name" value="P-loop containing nucleoside triphosphate hydrolases"/>
    <property type="match status" value="2"/>
</dbReference>
<keyword evidence="5" id="KW-0677">Repeat</keyword>
<evidence type="ECO:0000259" key="13">
    <source>
        <dbReference type="PROSITE" id="PS50929"/>
    </source>
</evidence>
<feature type="domain" description="ABC transmembrane type-1" evidence="13">
    <location>
        <begin position="43"/>
        <end position="332"/>
    </location>
</feature>
<dbReference type="InterPro" id="IPR050173">
    <property type="entry name" value="ABC_transporter_C-like"/>
</dbReference>
<dbReference type="GO" id="GO:0016887">
    <property type="term" value="F:ATP hydrolysis activity"/>
    <property type="evidence" value="ECO:0007669"/>
    <property type="project" value="InterPro"/>
</dbReference>
<evidence type="ECO:0000256" key="6">
    <source>
        <dbReference type="ARBA" id="ARBA00022741"/>
    </source>
</evidence>
<protein>
    <submittedName>
        <fullName evidence="14">ATP-binding cassette superfamily</fullName>
    </submittedName>
</protein>
<dbReference type="Gene3D" id="1.20.1560.10">
    <property type="entry name" value="ABC transporter type 1, transmembrane domain"/>
    <property type="match status" value="2"/>
</dbReference>
<evidence type="ECO:0000313" key="14">
    <source>
        <dbReference type="EMBL" id="EEH58163.1"/>
    </source>
</evidence>
<feature type="transmembrane region" description="Helical" evidence="11">
    <location>
        <begin position="855"/>
        <end position="874"/>
    </location>
</feature>
<dbReference type="InterPro" id="IPR017871">
    <property type="entry name" value="ABC_transporter-like_CS"/>
</dbReference>
<evidence type="ECO:0000256" key="7">
    <source>
        <dbReference type="ARBA" id="ARBA00022840"/>
    </source>
</evidence>
<dbReference type="CDD" id="cd18603">
    <property type="entry name" value="ABC_6TM_MRP1_2_3_6_D2_like"/>
    <property type="match status" value="1"/>
</dbReference>
<evidence type="ECO:0000256" key="8">
    <source>
        <dbReference type="ARBA" id="ARBA00022989"/>
    </source>
</evidence>
<comment type="subcellular location">
    <subcellularLocation>
        <location evidence="1">Vacuole membrane</location>
        <topology evidence="1">Multi-pass membrane protein</topology>
    </subcellularLocation>
</comment>
<evidence type="ECO:0000256" key="1">
    <source>
        <dbReference type="ARBA" id="ARBA00004128"/>
    </source>
</evidence>
<dbReference type="InterPro" id="IPR027417">
    <property type="entry name" value="P-loop_NTPase"/>
</dbReference>
<evidence type="ECO:0000256" key="10">
    <source>
        <dbReference type="SAM" id="MobiDB-lite"/>
    </source>
</evidence>
<feature type="domain" description="ABC transmembrane type-1" evidence="13">
    <location>
        <begin position="724"/>
        <end position="1002"/>
    </location>
</feature>
<evidence type="ECO:0000256" key="3">
    <source>
        <dbReference type="ARBA" id="ARBA00022448"/>
    </source>
</evidence>
<dbReference type="FunFam" id="3.40.50.300:FF:000997">
    <property type="entry name" value="Multidrug resistance-associated protein 1"/>
    <property type="match status" value="1"/>
</dbReference>
<dbReference type="KEGG" id="mpp:MICPUCDRAFT_15932"/>
<evidence type="ECO:0000256" key="2">
    <source>
        <dbReference type="ARBA" id="ARBA00009726"/>
    </source>
</evidence>
<dbReference type="InterPro" id="IPR003439">
    <property type="entry name" value="ABC_transporter-like_ATP-bd"/>
</dbReference>
<feature type="transmembrane region" description="Helical" evidence="11">
    <location>
        <begin position="972"/>
        <end position="994"/>
    </location>
</feature>
<dbReference type="Proteomes" id="UP000001876">
    <property type="component" value="Unassembled WGS sequence"/>
</dbReference>
<feature type="compositionally biased region" description="Acidic residues" evidence="10">
    <location>
        <begin position="626"/>
        <end position="635"/>
    </location>
</feature>
<gene>
    <name evidence="14" type="ORF">MICPUCDRAFT_15932</name>
</gene>
<evidence type="ECO:0000259" key="12">
    <source>
        <dbReference type="PROSITE" id="PS50893"/>
    </source>
</evidence>
<feature type="domain" description="ABC transporter" evidence="12">
    <location>
        <begin position="1046"/>
        <end position="1280"/>
    </location>
</feature>
<dbReference type="PROSITE" id="PS50929">
    <property type="entry name" value="ABC_TM1F"/>
    <property type="match status" value="2"/>
</dbReference>
<dbReference type="CDD" id="cd03250">
    <property type="entry name" value="ABCC_MRP_domain1"/>
    <property type="match status" value="1"/>
</dbReference>
<dbReference type="eggNOG" id="KOG0054">
    <property type="taxonomic scope" value="Eukaryota"/>
</dbReference>
<dbReference type="CDD" id="cd18579">
    <property type="entry name" value="ABC_6TM_ABCC_D1"/>
    <property type="match status" value="1"/>
</dbReference>
<feature type="transmembrane region" description="Helical" evidence="11">
    <location>
        <begin position="183"/>
        <end position="204"/>
    </location>
</feature>
<comment type="similarity">
    <text evidence="2">Belongs to the ABC transporter superfamily. ABCC family. Conjugate transporter (TC 3.A.1.208) subfamily.</text>
</comment>
<dbReference type="SMART" id="SM00382">
    <property type="entry name" value="AAA"/>
    <property type="match status" value="2"/>
</dbReference>
<feature type="domain" description="ABC transporter" evidence="12">
    <location>
        <begin position="354"/>
        <end position="595"/>
    </location>
</feature>
<organism evidence="15">
    <name type="scientific">Micromonas pusilla (strain CCMP1545)</name>
    <name type="common">Picoplanktonic green alga</name>
    <dbReference type="NCBI Taxonomy" id="564608"/>
    <lineage>
        <taxon>Eukaryota</taxon>
        <taxon>Viridiplantae</taxon>
        <taxon>Chlorophyta</taxon>
        <taxon>Mamiellophyceae</taxon>
        <taxon>Mamiellales</taxon>
        <taxon>Mamiellaceae</taxon>
        <taxon>Micromonas</taxon>
    </lineage>
</organism>
<evidence type="ECO:0000256" key="4">
    <source>
        <dbReference type="ARBA" id="ARBA00022692"/>
    </source>
</evidence>
<dbReference type="Pfam" id="PF00664">
    <property type="entry name" value="ABC_membrane"/>
    <property type="match status" value="2"/>
</dbReference>
<dbReference type="InterPro" id="IPR044746">
    <property type="entry name" value="ABCC_6TM_D1"/>
</dbReference>
<feature type="transmembrane region" description="Helical" evidence="11">
    <location>
        <begin position="54"/>
        <end position="71"/>
    </location>
</feature>
<dbReference type="FunFam" id="3.40.50.300:FF:000163">
    <property type="entry name" value="Multidrug resistance-associated protein member 4"/>
    <property type="match status" value="1"/>
</dbReference>
<evidence type="ECO:0000256" key="11">
    <source>
        <dbReference type="SAM" id="Phobius"/>
    </source>
</evidence>
<dbReference type="Gene3D" id="3.40.50.300">
    <property type="entry name" value="P-loop containing nucleotide triphosphate hydrolases"/>
    <property type="match status" value="2"/>
</dbReference>
<keyword evidence="15" id="KW-1185">Reference proteome</keyword>
<dbReference type="PANTHER" id="PTHR24223:SF443">
    <property type="entry name" value="MULTIDRUG-RESISTANCE LIKE PROTEIN 1, ISOFORM I"/>
    <property type="match status" value="1"/>
</dbReference>
<evidence type="ECO:0000313" key="15">
    <source>
        <dbReference type="Proteomes" id="UP000001876"/>
    </source>
</evidence>
<dbReference type="OMA" id="IRCIRVI"/>
<keyword evidence="4 11" id="KW-0812">Transmembrane</keyword>
<dbReference type="PROSITE" id="PS50893">
    <property type="entry name" value="ABC_TRANSPORTER_2"/>
    <property type="match status" value="2"/>
</dbReference>
<dbReference type="OrthoDB" id="6500128at2759"/>
<dbReference type="CDD" id="cd03244">
    <property type="entry name" value="ABCC_MRP_domain2"/>
    <property type="match status" value="1"/>
</dbReference>
<dbReference type="FunFam" id="1.20.1560.10:FF:000006">
    <property type="entry name" value="ATP-binding cassette, sub-family C (CFTR/MRP), member 9"/>
    <property type="match status" value="1"/>
</dbReference>
<dbReference type="GeneID" id="9683276"/>
<dbReference type="GO" id="GO:0140359">
    <property type="term" value="F:ABC-type transporter activity"/>
    <property type="evidence" value="ECO:0007669"/>
    <property type="project" value="InterPro"/>
</dbReference>
<reference evidence="14 15" key="1">
    <citation type="journal article" date="2009" name="Science">
        <title>Green evolution and dynamic adaptations revealed by genomes of the marine picoeukaryotes Micromonas.</title>
        <authorList>
            <person name="Worden A.Z."/>
            <person name="Lee J.H."/>
            <person name="Mock T."/>
            <person name="Rouze P."/>
            <person name="Simmons M.P."/>
            <person name="Aerts A.L."/>
            <person name="Allen A.E."/>
            <person name="Cuvelier M.L."/>
            <person name="Derelle E."/>
            <person name="Everett M.V."/>
            <person name="Foulon E."/>
            <person name="Grimwood J."/>
            <person name="Gundlach H."/>
            <person name="Henrissat B."/>
            <person name="Napoli C."/>
            <person name="McDonald S.M."/>
            <person name="Parker M.S."/>
            <person name="Rombauts S."/>
            <person name="Salamov A."/>
            <person name="Von Dassow P."/>
            <person name="Badger J.H."/>
            <person name="Coutinho P.M."/>
            <person name="Demir E."/>
            <person name="Dubchak I."/>
            <person name="Gentemann C."/>
            <person name="Eikrem W."/>
            <person name="Gready J.E."/>
            <person name="John U."/>
            <person name="Lanier W."/>
            <person name="Lindquist E.A."/>
            <person name="Lucas S."/>
            <person name="Mayer K.F."/>
            <person name="Moreau H."/>
            <person name="Not F."/>
            <person name="Otillar R."/>
            <person name="Panaud O."/>
            <person name="Pangilinan J."/>
            <person name="Paulsen I."/>
            <person name="Piegu B."/>
            <person name="Poliakov A."/>
            <person name="Robbens S."/>
            <person name="Schmutz J."/>
            <person name="Toulza E."/>
            <person name="Wyss T."/>
            <person name="Zelensky A."/>
            <person name="Zhou K."/>
            <person name="Armbrust E.V."/>
            <person name="Bhattacharya D."/>
            <person name="Goodenough U.W."/>
            <person name="Van de Peer Y."/>
            <person name="Grigoriev I.V."/>
        </authorList>
    </citation>
    <scope>NUCLEOTIDE SEQUENCE [LARGE SCALE GENOMIC DNA]</scope>
    <source>
        <strain evidence="14 15">CCMP1545</strain>
    </source>
</reference>
<evidence type="ECO:0000256" key="9">
    <source>
        <dbReference type="ARBA" id="ARBA00023136"/>
    </source>
</evidence>
<dbReference type="EMBL" id="GG663738">
    <property type="protein sequence ID" value="EEH58163.1"/>
    <property type="molecule type" value="Genomic_DNA"/>
</dbReference>
<dbReference type="PROSITE" id="PS00211">
    <property type="entry name" value="ABC_TRANSPORTER_1"/>
    <property type="match status" value="1"/>
</dbReference>
<feature type="transmembrane region" description="Helical" evidence="11">
    <location>
        <begin position="87"/>
        <end position="104"/>
    </location>
</feature>
<keyword evidence="6" id="KW-0547">Nucleotide-binding</keyword>
<dbReference type="SUPFAM" id="SSF90123">
    <property type="entry name" value="ABC transporter transmembrane region"/>
    <property type="match status" value="2"/>
</dbReference>
<proteinExistence type="inferred from homology"/>
<keyword evidence="8 11" id="KW-1133">Transmembrane helix</keyword>
<dbReference type="GO" id="GO:0005524">
    <property type="term" value="F:ATP binding"/>
    <property type="evidence" value="ECO:0007669"/>
    <property type="project" value="UniProtKB-KW"/>
</dbReference>
<keyword evidence="3" id="KW-0813">Transport</keyword>
<sequence length="1322" mass="145029">MAKEERREREAREWEDAGWKPKRRPFLPELVWPLWTSFGATILTGSFFKLCNDIIQFIPPLVLGGFLRYIAGKDHFLEVLDASDDTYGVVYCAMLFFIPVVRTLCEQTYFYFMQASGICIKGALATAVYRKTTRLSAAGREGSTTGEVLNHMQLDAQRVGDTMFFINVLWSGILQIAGYMTILYFYLGWAAIGGFGVMVVLVPLQKTFFRWISKLRSQQMVQTDRRVKMQNEALSGIKILKLNAWEEPLREEVEAVRAEEMLIAGRVANRNAMNMAIMNAGPTLDAVAAFSLYSGVMKRPMTPSVIFPSLSLFSLLRFPVMFYPRCLSLCADAFVALRRLQKYFLMEESRATTVTLPEVASVRGGYFHWTALKSPTEEPFLKDINLSLKKGQLTVVVGPVGAGKSALIGALLGEMYQCAGPAGFPASDGAPDVRGTVAYVAQVAWVQSLSLKENVLFGKRMDEERYRNALDVACLDADVRQLPHGDETEIGEKGITLSGGQKQRTAIARAAYADADLIVMDDPLSALDAHVAKDVFQKCIVGAFKDKAVLLVTHSLGFVSQADHVICMSNGKIAEEGTYDELVSKEKGAFKALMESFHGEEEEEEGVEVGDVRVEEVPSTPVPAAAEEEEEEDASSEGRIGDLTESAAAEAGGDPSVAAKRKSFEKTPLLAAAAGGVLLSSSGDAKGAGAGGNTMTKEVRQEGAVKFKTYWTYITNMGTPSKIVWLLTMVTVERAMSVMTSVWLALWSERHWEDMSNDEYLAGYAGLGIGQAIVSWFRTFAWALASLAAANTLHLALFKATMSTRMSFFDTTPLGRVIQRFTKDTATLDNNLGQSVSSFASFFILLIGTLTVMAWVMPILVPCLVPIAIMYYYVQRFFRPGYREAKRLDGISGSPIYAHFGETLTGISTIRAFGHQRRFIAENEMRISVNQRADYTQKCACDRWLPIRLETIGNSITLVVAILGVWNRGTTYAALVGLTISYAIDMTGLLSWLIRVVSELESNMVSVERVSEYAELESEEATGAVMKTGGGSVKKPTHGWPDSGAITFENLQLRYRPGLPLVLNGVSFNVQAGEKVGICGRTGSGKSSLIVALWRLVEPCGGAIWLDGVDVSTIPLKTLRSAVTCIPQDPILFSGTVRDNLDPFKNHADAELWFALEAVQLKKAVSETGEGLDAPVAEYGENYSAGQRQMLCLARALLRDTKVVCLDEATASVDLETDKVMQDVIAEQFKARTILTIAHRINTIIENDKVVCLERGELVAMDAPATMLLDENSMFAKLVAETGEQSARNLRARAEECEAARAAGRPIRRIGSKLSVASNDSR</sequence>
<feature type="region of interest" description="Disordered" evidence="10">
    <location>
        <begin position="597"/>
        <end position="640"/>
    </location>
</feature>
<dbReference type="GO" id="GO:0005774">
    <property type="term" value="C:vacuolar membrane"/>
    <property type="evidence" value="ECO:0007669"/>
    <property type="project" value="UniProtKB-SubCell"/>
</dbReference>
<dbReference type="Pfam" id="PF00005">
    <property type="entry name" value="ABC_tran"/>
    <property type="match status" value="2"/>
</dbReference>
<dbReference type="InterPro" id="IPR036640">
    <property type="entry name" value="ABC1_TM_sf"/>
</dbReference>
<dbReference type="RefSeq" id="XP_003058212.1">
    <property type="nucleotide sequence ID" value="XM_003058166.1"/>
</dbReference>
<keyword evidence="7 14" id="KW-0067">ATP-binding</keyword>
<dbReference type="FunFam" id="1.20.1560.10:FF:000010">
    <property type="entry name" value="Multidrug resistance-associated ABC transporter"/>
    <property type="match status" value="1"/>
</dbReference>
<dbReference type="InterPro" id="IPR003593">
    <property type="entry name" value="AAA+_ATPase"/>
</dbReference>
<dbReference type="PANTHER" id="PTHR24223">
    <property type="entry name" value="ATP-BINDING CASSETTE SUB-FAMILY C"/>
    <property type="match status" value="1"/>
</dbReference>
<name>C1MQY8_MICPC</name>
<keyword evidence="9 11" id="KW-0472">Membrane</keyword>
<dbReference type="InterPro" id="IPR011527">
    <property type="entry name" value="ABC1_TM_dom"/>
</dbReference>